<reference evidence="1" key="1">
    <citation type="submission" date="2020-03" db="EMBL/GenBank/DDBJ databases">
        <title>The deep terrestrial virosphere.</title>
        <authorList>
            <person name="Holmfeldt K."/>
            <person name="Nilsson E."/>
            <person name="Simone D."/>
            <person name="Lopez-Fernandez M."/>
            <person name="Wu X."/>
            <person name="de Brujin I."/>
            <person name="Lundin D."/>
            <person name="Andersson A."/>
            <person name="Bertilsson S."/>
            <person name="Dopson M."/>
        </authorList>
    </citation>
    <scope>NUCLEOTIDE SEQUENCE</scope>
    <source>
        <strain evidence="1">MM415A01778</strain>
    </source>
</reference>
<gene>
    <name evidence="1" type="ORF">MM415A01778_0002</name>
</gene>
<sequence>MDIKICKGIFHPEGVELCIEDFRVKKVKYTTVDGEKRVYISHYYICRKCQNKYTHSLPSFKTHRKKTRAKHWGEIKVYNRKYYHTKSERARDKQKLQQRERSKLQTKILSDEFIYSCFRAMKMPNYKDIPSEFIKLKRRQLLIYREIKNQRNAEKGENNTVV</sequence>
<organism evidence="1">
    <name type="scientific">viral metagenome</name>
    <dbReference type="NCBI Taxonomy" id="1070528"/>
    <lineage>
        <taxon>unclassified sequences</taxon>
        <taxon>metagenomes</taxon>
        <taxon>organismal metagenomes</taxon>
    </lineage>
</organism>
<dbReference type="EMBL" id="MT142165">
    <property type="protein sequence ID" value="QJA75449.1"/>
    <property type="molecule type" value="Genomic_DNA"/>
</dbReference>
<proteinExistence type="predicted"/>
<evidence type="ECO:0000313" key="1">
    <source>
        <dbReference type="EMBL" id="QJA75449.1"/>
    </source>
</evidence>
<protein>
    <submittedName>
        <fullName evidence="1">Uncharacterized protein</fullName>
    </submittedName>
</protein>
<name>A0A6M3JZU5_9ZZZZ</name>
<dbReference type="AlphaFoldDB" id="A0A6M3JZU5"/>
<accession>A0A6M3JZU5</accession>